<sequence length="160" mass="17825">MPMQATRTVPLFSAALRPDRSPKIMGGWVSLGVATVLATPLAVIVPEALIPIAVAFVGGVTAMSWLTWHQSRQRKVTQQLTLWTDQLEIVTRSGKGERLLKRFDPRTVRLVLHRDDYEKVVAMTLRHGEEAFEIGTFLSAEDKSSFAKAFGTALRRARHS</sequence>
<dbReference type="Pfam" id="PF10003">
    <property type="entry name" value="DUF2244"/>
    <property type="match status" value="1"/>
</dbReference>
<evidence type="ECO:0000313" key="3">
    <source>
        <dbReference type="Proteomes" id="UP001217476"/>
    </source>
</evidence>
<proteinExistence type="predicted"/>
<name>A0AAJ5VSW0_9HYPH</name>
<organism evidence="2 3">
    <name type="scientific">Candidatus Devosia phytovorans</name>
    <dbReference type="NCBI Taxonomy" id="3121372"/>
    <lineage>
        <taxon>Bacteria</taxon>
        <taxon>Pseudomonadati</taxon>
        <taxon>Pseudomonadota</taxon>
        <taxon>Alphaproteobacteria</taxon>
        <taxon>Hyphomicrobiales</taxon>
        <taxon>Devosiaceae</taxon>
        <taxon>Devosia</taxon>
    </lineage>
</organism>
<gene>
    <name evidence="2" type="ORF">P0Y65_18615</name>
</gene>
<reference evidence="2" key="1">
    <citation type="submission" date="2023-03" db="EMBL/GenBank/DDBJ databases">
        <title>Andean soil-derived lignocellulolytic bacterial consortium as a source of novel taxa and putative plastic-active enzymes.</title>
        <authorList>
            <person name="Diaz-Garcia L."/>
            <person name="Chuvochina M."/>
            <person name="Feuerriegel G."/>
            <person name="Bunk B."/>
            <person name="Sproer C."/>
            <person name="Streit W.R."/>
            <person name="Rodriguez L.M."/>
            <person name="Overmann J."/>
            <person name="Jimenez D.J."/>
        </authorList>
    </citation>
    <scope>NUCLEOTIDE SEQUENCE</scope>
    <source>
        <strain evidence="2">MAG 4196</strain>
    </source>
</reference>
<dbReference type="InterPro" id="IPR019253">
    <property type="entry name" value="DUF2244_TM"/>
</dbReference>
<feature type="transmembrane region" description="Helical" evidence="1">
    <location>
        <begin position="24"/>
        <end position="43"/>
    </location>
</feature>
<keyword evidence="1" id="KW-0812">Transmembrane</keyword>
<keyword evidence="1" id="KW-0472">Membrane</keyword>
<dbReference type="EMBL" id="CP119312">
    <property type="protein sequence ID" value="WEK04169.1"/>
    <property type="molecule type" value="Genomic_DNA"/>
</dbReference>
<accession>A0AAJ5VSW0</accession>
<evidence type="ECO:0000313" key="2">
    <source>
        <dbReference type="EMBL" id="WEK04169.1"/>
    </source>
</evidence>
<keyword evidence="1" id="KW-1133">Transmembrane helix</keyword>
<feature type="transmembrane region" description="Helical" evidence="1">
    <location>
        <begin position="49"/>
        <end position="68"/>
    </location>
</feature>
<evidence type="ECO:0000256" key="1">
    <source>
        <dbReference type="SAM" id="Phobius"/>
    </source>
</evidence>
<dbReference type="AlphaFoldDB" id="A0AAJ5VSW0"/>
<dbReference type="Proteomes" id="UP001217476">
    <property type="component" value="Chromosome"/>
</dbReference>
<protein>
    <submittedName>
        <fullName evidence="2">DUF2244 domain-containing protein</fullName>
    </submittedName>
</protein>